<feature type="region of interest" description="Disordered" evidence="1">
    <location>
        <begin position="360"/>
        <end position="381"/>
    </location>
</feature>
<feature type="compositionally biased region" description="Polar residues" evidence="1">
    <location>
        <begin position="364"/>
        <end position="373"/>
    </location>
</feature>
<organism evidence="2 3">
    <name type="scientific">Viridothelium virens</name>
    <name type="common">Speckled blister lichen</name>
    <name type="synonym">Trypethelium virens</name>
    <dbReference type="NCBI Taxonomy" id="1048519"/>
    <lineage>
        <taxon>Eukaryota</taxon>
        <taxon>Fungi</taxon>
        <taxon>Dikarya</taxon>
        <taxon>Ascomycota</taxon>
        <taxon>Pezizomycotina</taxon>
        <taxon>Dothideomycetes</taxon>
        <taxon>Dothideomycetes incertae sedis</taxon>
        <taxon>Trypetheliales</taxon>
        <taxon>Trypetheliaceae</taxon>
        <taxon>Viridothelium</taxon>
    </lineage>
</organism>
<evidence type="ECO:0000256" key="1">
    <source>
        <dbReference type="SAM" id="MobiDB-lite"/>
    </source>
</evidence>
<accession>A0A6A6GSF1</accession>
<dbReference type="Proteomes" id="UP000800092">
    <property type="component" value="Unassembled WGS sequence"/>
</dbReference>
<dbReference type="EMBL" id="ML991908">
    <property type="protein sequence ID" value="KAF2228581.1"/>
    <property type="molecule type" value="Genomic_DNA"/>
</dbReference>
<keyword evidence="3" id="KW-1185">Reference proteome</keyword>
<evidence type="ECO:0000313" key="2">
    <source>
        <dbReference type="EMBL" id="KAF2228581.1"/>
    </source>
</evidence>
<dbReference type="AlphaFoldDB" id="A0A6A6GSF1"/>
<dbReference type="OrthoDB" id="3918221at2759"/>
<gene>
    <name evidence="2" type="ORF">EV356DRAFT_512709</name>
</gene>
<sequence length="687" mass="77175">MGPKRERATTESEQLVALVHQYKVLFLNPATSNRDQTWAKPYKHLLDQIVEIQAVCFKAYPHANHPDVEGACRRKLLARKIQANATRCKKERNNEAGWINNVASLVFEHRPSIFSNKSDERVLHRDSGLQHVNVDQKYKRPDFVVGLSMTTSFVPYIGPLASDRCSPFADGSTCFPFLVVEAKSEKAGPGFEAIQRQSALAIRSCLKLQTDLETNSGNELLHPLVWFIGFQGDEWRLYCAMPNADETKVVDCWHGYLADEDQALQLLLIMDWICFWARDVYREAVLKCMTAVTSLDRGVSPAETIFSASGDDTGSEVSSRAVSLALRSSRPPPVRPSPLPQHAEIPEAGQMHESLNDFAEDTSVGDQSSSFKDNQGGDATEDTNDIVVVDARSPLMEWKHFSVPEEGAELLEFLRSASWDKRFRETAWELLELLTDEVHTLRLSRRVVRDLWEGRSESSDQEFEDEEPIATLVVCRSRFDEATWQVVQSYTVITCSQEAAQQLAIAAQAGESATLPLSYWKAHDCDCLMIAANAFQSLDGRQSALFANSQDAYCLVHDGRGRGGVHTRWERYERGQSRPLLERIETLVNNMGAGAPELTHFANPASQWSPSIDHLFDTRTLDNLPGMLLKRPTRWPSGCPLWCFLTFEPTDSRNIERQLALVREGNGVFTADDMTSEDYQPLAEAIA</sequence>
<name>A0A6A6GSF1_VIRVR</name>
<reference evidence="2" key="1">
    <citation type="journal article" date="2020" name="Stud. Mycol.">
        <title>101 Dothideomycetes genomes: a test case for predicting lifestyles and emergence of pathogens.</title>
        <authorList>
            <person name="Haridas S."/>
            <person name="Albert R."/>
            <person name="Binder M."/>
            <person name="Bloem J."/>
            <person name="Labutti K."/>
            <person name="Salamov A."/>
            <person name="Andreopoulos B."/>
            <person name="Baker S."/>
            <person name="Barry K."/>
            <person name="Bills G."/>
            <person name="Bluhm B."/>
            <person name="Cannon C."/>
            <person name="Castanera R."/>
            <person name="Culley D."/>
            <person name="Daum C."/>
            <person name="Ezra D."/>
            <person name="Gonzalez J."/>
            <person name="Henrissat B."/>
            <person name="Kuo A."/>
            <person name="Liang C."/>
            <person name="Lipzen A."/>
            <person name="Lutzoni F."/>
            <person name="Magnuson J."/>
            <person name="Mondo S."/>
            <person name="Nolan M."/>
            <person name="Ohm R."/>
            <person name="Pangilinan J."/>
            <person name="Park H.-J."/>
            <person name="Ramirez L."/>
            <person name="Alfaro M."/>
            <person name="Sun H."/>
            <person name="Tritt A."/>
            <person name="Yoshinaga Y."/>
            <person name="Zwiers L.-H."/>
            <person name="Turgeon B."/>
            <person name="Goodwin S."/>
            <person name="Spatafora J."/>
            <person name="Crous P."/>
            <person name="Grigoriev I."/>
        </authorList>
    </citation>
    <scope>NUCLEOTIDE SEQUENCE</scope>
    <source>
        <strain evidence="2">Tuck. ex Michener</strain>
    </source>
</reference>
<proteinExistence type="predicted"/>
<evidence type="ECO:0000313" key="3">
    <source>
        <dbReference type="Proteomes" id="UP000800092"/>
    </source>
</evidence>
<protein>
    <submittedName>
        <fullName evidence="2">Uncharacterized protein</fullName>
    </submittedName>
</protein>